<evidence type="ECO:0000256" key="1">
    <source>
        <dbReference type="SAM" id="MobiDB-lite"/>
    </source>
</evidence>
<accession>A0ABQ0L8H0</accession>
<dbReference type="Proteomes" id="UP000815677">
    <property type="component" value="Unassembled WGS sequence"/>
</dbReference>
<proteinExistence type="predicted"/>
<sequence>MTPAPLWPSLHIKGPTATDWKFSIALLRSLMSTATMEHYSAEQHHDTIMTDASVSNESPRPPPIHDGGGRRDDPTFNAMTQLNDF</sequence>
<gene>
    <name evidence="2" type="ORF">MCHLO_04805</name>
</gene>
<evidence type="ECO:0000313" key="2">
    <source>
        <dbReference type="EMBL" id="GAT47343.1"/>
    </source>
</evidence>
<protein>
    <submittedName>
        <fullName evidence="2">Uncharacterized protein</fullName>
    </submittedName>
</protein>
<reference evidence="2" key="1">
    <citation type="submission" date="2014-09" db="EMBL/GenBank/DDBJ databases">
        <title>Genome sequence of the luminous mushroom Mycena chlorophos for searching fungal bioluminescence genes.</title>
        <authorList>
            <person name="Tanaka Y."/>
            <person name="Kasuga D."/>
            <person name="Oba Y."/>
            <person name="Hase S."/>
            <person name="Sato K."/>
            <person name="Oba Y."/>
            <person name="Sakakibara Y."/>
        </authorList>
    </citation>
    <scope>NUCLEOTIDE SEQUENCE</scope>
</reference>
<keyword evidence="3" id="KW-1185">Reference proteome</keyword>
<evidence type="ECO:0000313" key="3">
    <source>
        <dbReference type="Proteomes" id="UP000815677"/>
    </source>
</evidence>
<organism evidence="2 3">
    <name type="scientific">Mycena chlorophos</name>
    <name type="common">Agaric fungus</name>
    <name type="synonym">Agaricus chlorophos</name>
    <dbReference type="NCBI Taxonomy" id="658473"/>
    <lineage>
        <taxon>Eukaryota</taxon>
        <taxon>Fungi</taxon>
        <taxon>Dikarya</taxon>
        <taxon>Basidiomycota</taxon>
        <taxon>Agaricomycotina</taxon>
        <taxon>Agaricomycetes</taxon>
        <taxon>Agaricomycetidae</taxon>
        <taxon>Agaricales</taxon>
        <taxon>Marasmiineae</taxon>
        <taxon>Mycenaceae</taxon>
        <taxon>Mycena</taxon>
    </lineage>
</organism>
<name>A0ABQ0L8H0_MYCCL</name>
<dbReference type="EMBL" id="DF843379">
    <property type="protein sequence ID" value="GAT47343.1"/>
    <property type="molecule type" value="Genomic_DNA"/>
</dbReference>
<feature type="region of interest" description="Disordered" evidence="1">
    <location>
        <begin position="49"/>
        <end position="85"/>
    </location>
</feature>